<comment type="caution">
    <text evidence="1">The sequence shown here is derived from an EMBL/GenBank/DDBJ whole genome shotgun (WGS) entry which is preliminary data.</text>
</comment>
<accession>A0A814ELC8</accession>
<dbReference type="Gene3D" id="2.60.120.200">
    <property type="match status" value="1"/>
</dbReference>
<gene>
    <name evidence="1" type="ORF">OXX778_LOCUS15004</name>
</gene>
<dbReference type="EMBL" id="CAJNOC010003210">
    <property type="protein sequence ID" value="CAF0972787.1"/>
    <property type="molecule type" value="Genomic_DNA"/>
</dbReference>
<dbReference type="AlphaFoldDB" id="A0A814ELC8"/>
<dbReference type="Proteomes" id="UP000663879">
    <property type="component" value="Unassembled WGS sequence"/>
</dbReference>
<reference evidence="1" key="1">
    <citation type="submission" date="2021-02" db="EMBL/GenBank/DDBJ databases">
        <authorList>
            <person name="Nowell W R."/>
        </authorList>
    </citation>
    <scope>NUCLEOTIDE SEQUENCE</scope>
    <source>
        <strain evidence="1">Ploen Becks lab</strain>
    </source>
</reference>
<dbReference type="InterPro" id="IPR013320">
    <property type="entry name" value="ConA-like_dom_sf"/>
</dbReference>
<evidence type="ECO:0000313" key="2">
    <source>
        <dbReference type="Proteomes" id="UP000663879"/>
    </source>
</evidence>
<sequence length="289" mass="33423">FSSLGEFFIKEEECDLIIGSEFFYLSEEILVPKIFNCLTKCLKKTECAYVTHKQGLCSLYNKYASAKKVPAVNVTVYKRISRINLNKIAQYWPVFNSSTNEIFSGANMYGPVNVLFIPDRNGIPNSAIRLTRGYYSLPARNYFSGDFTIMSWVKLTETLRFQRFIDCGSDRYKTVTLSLSYETTNKPYFKINYDSYSTEFYSDNALNLSVWYHLTFSLKDTIGYYYRNGVLDKSGGLIYSRNITRTSCYLGKSHFDNDPKASADFDDIKFFDRALSIDEINREMEISIL</sequence>
<name>A0A814ELC8_9BILA</name>
<keyword evidence="2" id="KW-1185">Reference proteome</keyword>
<evidence type="ECO:0000313" key="1">
    <source>
        <dbReference type="EMBL" id="CAF0972787.1"/>
    </source>
</evidence>
<feature type="non-terminal residue" evidence="1">
    <location>
        <position position="1"/>
    </location>
</feature>
<protein>
    <recommendedName>
        <fullName evidence="3">Apple domain-containing protein</fullName>
    </recommendedName>
</protein>
<organism evidence="1 2">
    <name type="scientific">Brachionus calyciflorus</name>
    <dbReference type="NCBI Taxonomy" id="104777"/>
    <lineage>
        <taxon>Eukaryota</taxon>
        <taxon>Metazoa</taxon>
        <taxon>Spiralia</taxon>
        <taxon>Gnathifera</taxon>
        <taxon>Rotifera</taxon>
        <taxon>Eurotatoria</taxon>
        <taxon>Monogononta</taxon>
        <taxon>Pseudotrocha</taxon>
        <taxon>Ploima</taxon>
        <taxon>Brachionidae</taxon>
        <taxon>Brachionus</taxon>
    </lineage>
</organism>
<dbReference type="Pfam" id="PF13385">
    <property type="entry name" value="Laminin_G_3"/>
    <property type="match status" value="1"/>
</dbReference>
<proteinExistence type="predicted"/>
<dbReference type="SUPFAM" id="SSF49899">
    <property type="entry name" value="Concanavalin A-like lectins/glucanases"/>
    <property type="match status" value="1"/>
</dbReference>
<evidence type="ECO:0008006" key="3">
    <source>
        <dbReference type="Google" id="ProtNLM"/>
    </source>
</evidence>